<dbReference type="AlphaFoldDB" id="A0ABD2MQG2"/>
<name>A0ABD2MQG2_9CUCU</name>
<comment type="caution">
    <text evidence="1">The sequence shown here is derived from an EMBL/GenBank/DDBJ whole genome shotgun (WGS) entry which is preliminary data.</text>
</comment>
<sequence>MDVPAGKSVCVSSPLSENEDIENEEIVNNAAVRNAEKLILEDNSSDDICFDEIDVEPQKGNEICESVEWKKFLEDDPRFTSVIPEVGKFDVFT</sequence>
<organism evidence="1 2">
    <name type="scientific">Cryptolaemus montrouzieri</name>
    <dbReference type="NCBI Taxonomy" id="559131"/>
    <lineage>
        <taxon>Eukaryota</taxon>
        <taxon>Metazoa</taxon>
        <taxon>Ecdysozoa</taxon>
        <taxon>Arthropoda</taxon>
        <taxon>Hexapoda</taxon>
        <taxon>Insecta</taxon>
        <taxon>Pterygota</taxon>
        <taxon>Neoptera</taxon>
        <taxon>Endopterygota</taxon>
        <taxon>Coleoptera</taxon>
        <taxon>Polyphaga</taxon>
        <taxon>Cucujiformia</taxon>
        <taxon>Coccinelloidea</taxon>
        <taxon>Coccinellidae</taxon>
        <taxon>Scymninae</taxon>
        <taxon>Scymnini</taxon>
        <taxon>Cryptolaemus</taxon>
    </lineage>
</organism>
<evidence type="ECO:0000313" key="1">
    <source>
        <dbReference type="EMBL" id="KAL3268681.1"/>
    </source>
</evidence>
<dbReference type="EMBL" id="JABFTP020000021">
    <property type="protein sequence ID" value="KAL3268681.1"/>
    <property type="molecule type" value="Genomic_DNA"/>
</dbReference>
<proteinExistence type="predicted"/>
<gene>
    <name evidence="1" type="ORF">HHI36_007784</name>
</gene>
<accession>A0ABD2MQG2</accession>
<keyword evidence="2" id="KW-1185">Reference proteome</keyword>
<dbReference type="Proteomes" id="UP001516400">
    <property type="component" value="Unassembled WGS sequence"/>
</dbReference>
<reference evidence="1 2" key="1">
    <citation type="journal article" date="2021" name="BMC Biol.">
        <title>Horizontally acquired antibacterial genes associated with adaptive radiation of ladybird beetles.</title>
        <authorList>
            <person name="Li H.S."/>
            <person name="Tang X.F."/>
            <person name="Huang Y.H."/>
            <person name="Xu Z.Y."/>
            <person name="Chen M.L."/>
            <person name="Du X.Y."/>
            <person name="Qiu B.Y."/>
            <person name="Chen P.T."/>
            <person name="Zhang W."/>
            <person name="Slipinski A."/>
            <person name="Escalona H.E."/>
            <person name="Waterhouse R.M."/>
            <person name="Zwick A."/>
            <person name="Pang H."/>
        </authorList>
    </citation>
    <scope>NUCLEOTIDE SEQUENCE [LARGE SCALE GENOMIC DNA]</scope>
    <source>
        <strain evidence="1">SYSU2018</strain>
    </source>
</reference>
<evidence type="ECO:0000313" key="2">
    <source>
        <dbReference type="Proteomes" id="UP001516400"/>
    </source>
</evidence>
<protein>
    <submittedName>
        <fullName evidence="1">Uncharacterized protein</fullName>
    </submittedName>
</protein>